<dbReference type="PANTHER" id="PTHR46481:SF11">
    <property type="entry name" value="ZINC FINGER BED DOMAIN-CONTAINING PROTEIN RICESLEEPER 2-LIKE"/>
    <property type="match status" value="1"/>
</dbReference>
<dbReference type="Pfam" id="PF05699">
    <property type="entry name" value="Dimer_Tnp_hAT"/>
    <property type="match status" value="1"/>
</dbReference>
<organism evidence="2">
    <name type="scientific">Solanum lycopersicum</name>
    <name type="common">Tomato</name>
    <name type="synonym">Lycopersicon esculentum</name>
    <dbReference type="NCBI Taxonomy" id="4081"/>
    <lineage>
        <taxon>Eukaryota</taxon>
        <taxon>Viridiplantae</taxon>
        <taxon>Streptophyta</taxon>
        <taxon>Embryophyta</taxon>
        <taxon>Tracheophyta</taxon>
        <taxon>Spermatophyta</taxon>
        <taxon>Magnoliopsida</taxon>
        <taxon>eudicotyledons</taxon>
        <taxon>Gunneridae</taxon>
        <taxon>Pentapetalae</taxon>
        <taxon>asterids</taxon>
        <taxon>lamiids</taxon>
        <taxon>Solanales</taxon>
        <taxon>Solanaceae</taxon>
        <taxon>Solanoideae</taxon>
        <taxon>Solaneae</taxon>
        <taxon>Solanum</taxon>
        <taxon>Solanum subgen. Lycopersicon</taxon>
    </lineage>
</organism>
<evidence type="ECO:0000259" key="1">
    <source>
        <dbReference type="Pfam" id="PF05699"/>
    </source>
</evidence>
<evidence type="ECO:0000313" key="2">
    <source>
        <dbReference type="EnsemblPlants" id="Solyc03g083835.1.1"/>
    </source>
</evidence>
<keyword evidence="3" id="KW-1185">Reference proteome</keyword>
<accession>A0A3Q7GAI1</accession>
<dbReference type="OMA" id="NSEMTRI"/>
<dbReference type="AlphaFoldDB" id="A0A3Q7GAI1"/>
<dbReference type="STRING" id="4081.A0A3Q7GAI1"/>
<dbReference type="InterPro" id="IPR052035">
    <property type="entry name" value="ZnF_BED_domain_contain"/>
</dbReference>
<feature type="domain" description="HAT C-terminal dimerisation" evidence="1">
    <location>
        <begin position="332"/>
        <end position="372"/>
    </location>
</feature>
<dbReference type="Proteomes" id="UP000004994">
    <property type="component" value="Chromosome 3"/>
</dbReference>
<dbReference type="InterPro" id="IPR008906">
    <property type="entry name" value="HATC_C_dom"/>
</dbReference>
<dbReference type="SUPFAM" id="SSF53098">
    <property type="entry name" value="Ribonuclease H-like"/>
    <property type="match status" value="1"/>
</dbReference>
<dbReference type="GO" id="GO:0046983">
    <property type="term" value="F:protein dimerization activity"/>
    <property type="evidence" value="ECO:0007669"/>
    <property type="project" value="InterPro"/>
</dbReference>
<reference evidence="2" key="2">
    <citation type="submission" date="2019-01" db="UniProtKB">
        <authorList>
            <consortium name="EnsemblPlants"/>
        </authorList>
    </citation>
    <scope>IDENTIFICATION</scope>
    <source>
        <strain evidence="2">cv. Heinz 1706</strain>
    </source>
</reference>
<name>A0A3Q7GAI1_SOLLC</name>
<dbReference type="PANTHER" id="PTHR46481">
    <property type="entry name" value="ZINC FINGER BED DOMAIN-CONTAINING PROTEIN 4"/>
    <property type="match status" value="1"/>
</dbReference>
<dbReference type="EnsemblPlants" id="Solyc03g083835.1.1">
    <property type="protein sequence ID" value="Solyc03g083835.1.1"/>
    <property type="gene ID" value="Solyc03g083835.1"/>
</dbReference>
<evidence type="ECO:0000313" key="3">
    <source>
        <dbReference type="Proteomes" id="UP000004994"/>
    </source>
</evidence>
<sequence>MTSQNDENLDEVVVSRKRKRYSKGQCKYCNSRYKNDEGHYCDQDVSRKQLSHAIILHNYPLFIVDHVEFRNFVTSLQPMFKMLKSKTAKLLDKVTSRVAIITDMWTSNGNKKGFMAISEHFIDDSCSIQSHIFMFVYFPAPHDKDALCSALVNCLFDWNLERNINYHMDDRVFHIRCDAHILNLIVQEDWIGSSGRIERFEENACLLRCSCKKNLEYDCPTRSHAEDVCGKLKLFYHITKQFSRTQYPTSSQYFTKVCEIKMELEDRDRYTTIFDPRCKMKFVEYFLPQIYGKDLFHDYNSRLSSPRGSFEVSMNFDRFVALSQATTEMKSELNLYLEESLLPRTPSFDNLSWWKTNGLKYPTLQKMARDLFRRYLTSTIDKVSCPTLIDEEKELEFSFIG</sequence>
<protein>
    <recommendedName>
        <fullName evidence="1">HAT C-terminal dimerisation domain-containing protein</fullName>
    </recommendedName>
</protein>
<dbReference type="InParanoid" id="A0A3Q7GAI1"/>
<dbReference type="Gramene" id="Solyc03g083835.1.1">
    <property type="protein sequence ID" value="Solyc03g083835.1.1"/>
    <property type="gene ID" value="Solyc03g083835.1"/>
</dbReference>
<dbReference type="GO" id="GO:0005634">
    <property type="term" value="C:nucleus"/>
    <property type="evidence" value="ECO:0007669"/>
    <property type="project" value="UniProtKB-SubCell"/>
</dbReference>
<proteinExistence type="predicted"/>
<reference evidence="2" key="1">
    <citation type="journal article" date="2012" name="Nature">
        <title>The tomato genome sequence provides insights into fleshy fruit evolution.</title>
        <authorList>
            <consortium name="Tomato Genome Consortium"/>
        </authorList>
    </citation>
    <scope>NUCLEOTIDE SEQUENCE [LARGE SCALE GENOMIC DNA]</scope>
    <source>
        <strain evidence="2">cv. Heinz 1706</strain>
    </source>
</reference>
<dbReference type="InterPro" id="IPR012337">
    <property type="entry name" value="RNaseH-like_sf"/>
</dbReference>
<dbReference type="GO" id="GO:0008270">
    <property type="term" value="F:zinc ion binding"/>
    <property type="evidence" value="ECO:0007669"/>
    <property type="project" value="UniProtKB-KW"/>
</dbReference>